<keyword evidence="2" id="KW-0812">Transmembrane</keyword>
<dbReference type="InterPro" id="IPR002035">
    <property type="entry name" value="VWF_A"/>
</dbReference>
<evidence type="ECO:0000256" key="2">
    <source>
        <dbReference type="SAM" id="Phobius"/>
    </source>
</evidence>
<evidence type="ECO:0000313" key="4">
    <source>
        <dbReference type="EMBL" id="KAI0294252.1"/>
    </source>
</evidence>
<dbReference type="SUPFAM" id="SSF53300">
    <property type="entry name" value="vWA-like"/>
    <property type="match status" value="1"/>
</dbReference>
<keyword evidence="5" id="KW-1185">Reference proteome</keyword>
<dbReference type="EMBL" id="WTXG01000078">
    <property type="protein sequence ID" value="KAI0294252.1"/>
    <property type="molecule type" value="Genomic_DNA"/>
</dbReference>
<feature type="domain" description="VWFA" evidence="3">
    <location>
        <begin position="2128"/>
        <end position="2325"/>
    </location>
</feature>
<comment type="caution">
    <text evidence="4">The sequence shown here is derived from an EMBL/GenBank/DDBJ whole genome shotgun (WGS) entry which is preliminary data.</text>
</comment>
<evidence type="ECO:0000259" key="3">
    <source>
        <dbReference type="SMART" id="SM00327"/>
    </source>
</evidence>
<dbReference type="SMART" id="SM00327">
    <property type="entry name" value="VWA"/>
    <property type="match status" value="1"/>
</dbReference>
<feature type="transmembrane region" description="Helical" evidence="2">
    <location>
        <begin position="166"/>
        <end position="188"/>
    </location>
</feature>
<keyword evidence="2" id="KW-0472">Membrane</keyword>
<dbReference type="Gene3D" id="3.40.50.410">
    <property type="entry name" value="von Willebrand factor, type A domain"/>
    <property type="match status" value="1"/>
</dbReference>
<feature type="region of interest" description="Disordered" evidence="1">
    <location>
        <begin position="289"/>
        <end position="320"/>
    </location>
</feature>
<dbReference type="InterPro" id="IPR036465">
    <property type="entry name" value="vWFA_dom_sf"/>
</dbReference>
<dbReference type="Gene3D" id="1.20.5.510">
    <property type="entry name" value="Single helix bin"/>
    <property type="match status" value="1"/>
</dbReference>
<evidence type="ECO:0000256" key="1">
    <source>
        <dbReference type="SAM" id="MobiDB-lite"/>
    </source>
</evidence>
<sequence length="2356" mass="261468">MATCNGGAFTISALQPGHSYKGPSDIDDGNLCKCNTITYSLISACDACQGETWTHWSEYSFNCTKVMPPSARVIIFPNAVPSGTRVPQWALLDITHENSWNASTSFAVGDTPEIPPGAILSPSGSSISSQSISSSISSPRISPTSTIIVVSTLTPTSSGSKSNTGAIAGGIVGGIATIAIAGLAVFFWQRRRKPLAPSSAFAEDGTSAVRLHSSYYQAPPPMGEFRSLMSDDGAFVTPGTPLINSSSMGVNPGPPDNPAVSDFHQIFIDPGWSIDEKPSNAQIRKSNVPLAAQNVSDRLSGPVKADGKSAQKSPDSPPPMDLAEAVKGMYRLLDLISELGGNGSVDKAIVAQDTLKCFINTKCHGAYASITKVDFKALDRLMIKPLGVYGSKEEIVRFLLSIGAVNEEIARFLLVPTEAGGSRPTLSSGLYIVMAQPADTSDERHYVIYWPEDSTWNDSATSSILHNRVMFMRYLTKMCDQVVALLSAEHAASINWKDEDNDTDTALVEEDVGNSNRLFALKVAKTNNEQEQGALSRPGFQMNSRHILPYEAPSDCSVDPSVFVPRLLHGETTQGFWTATFISRQIQTEHLYQRLYQQLSLKHLLLYRNTNALVLSEDLSEDAVQVLVDLAISDIFPERCNEWRELKEKVRDGYNQKLMRRQDEVCLDLSRGEHSLQHALRAAVVDEVIKLFPFMERDSLNPVVQAERHSEVTENVTGRKCRSSYSFSLHSFSDLKTIRQLYPSFSDIYRQHVESAKFANVKGPDFKLAKKRLTAVLHLLEKHPHLANNRRIELIEALLSGVPHHAHELLPKSDKKEQNMITKALKIIFPQLRRREEEEWKKEMKDEDKSVTDSDFLLKLTGIPDKDLQPAIQEARILAQTQLSSSIDREVKKMFHAVLNMQQDHCKQQVRHEIQGEENKALGGVLLEFIQGINTMFSGRNRSVMHIDRVEVSGSVNYSRVCTKVLNPSGQEYKITGRREAPEEPKLEFLVHPMNLSSEDKHFMQSDPKYIPNPTVNDRRSFSQLLEKEKLLLILAHRDKFAVYLERLVDMDGAIGRGKLIKPLNCDKLGHDVLFAFDEARRMLVVTLQSQGSAIDMAPWYSEGEISIQKMCFVYGNDEVALLDSSVHVRIFSFVTLQFRPASLQLPSLPSAIYSSPDGSFLLTIQSHDSETSFTAYHWETFGSTSGISMEVPKFPLGGAVLTSMVERGRVFFTGLDIEEHCVKSIAIDITRRDTEFVFKEKGRRNGSKNGSRRSLHNSLLDCHGEVWTRFPVLAAVRRRTITSSSHRRQNSLTFVTENHTQPFRSYFLDLIRVFEKTTQKPTGDELRRVEISAANFDVLREKVILDSDWNVSQYRVGEWLVDLLCLIPVQIAVCRENRFVPMANGVLSAELERSLLGAEVSKVVDKLSFGWYESIFQSYMALKPVKVVSSMGQQSVGKSYALNHLVDTSFAGNAMGTTGVNSIERSPQEDALLVLFNTAISNLVLFHNNFAFSRDISGLFQSFQSSASVFDPAANPSLFQSTLVIIIEASIDVVEPDKDEITHEFSLKFQKIVQQEQDANFISRLHGGKLDIIPWPVIESKDFYNLFATLKKRLDQQDVSHPAAGEFLHTTKTLMAKLKLTLLTETMAEHRTKSLSAHLATALATGFSEVEPGLEPLKNLDTDLIVEGDDTTACFAIAEREPIPPAELEVRLIALLESWSPSTQRQFMPDSEWINKLSSNISEIIDMRANHVKLWLDCNLESSAALNARCAISSVSGVGFMKVDTAAKLVTSVRINVDSVKMISVVHQNQVLDTLGSTLYSCVVNAHLCGETCHLFGKRGCLEECTKVMGHAEDEHLCSAPVHMCGEDKYGEQRRAHMPSFVLDLGICQIDTAPQSIQATFTGRLETFQYTKVRSIVSRGAVLTPKLVARQLQAKRHTTAHTLIAQKSRHLTTAEPVVLAINGDRGTSEGHPQPDHDTSHGSMTQTRWAVDGPDGTSLELGGRKFSSNDEGAPMMCNLVCSSLDRHVHIDYCRAGEDGRCDDADIQHLGVGMIPHPDKPKDFITHGLHWRRSDPYTRDEQTNFAKCDFMCSGPEHSAAPAGSGQPSYCTLPIFHPPMDPNSLVNGFGYISYDGHRFECNNPVVMRQAFHVIFVIDRSGSMSLDDRRPLSNAPATNLIQWYSNNRLGAVYSALYSFWTARHVAVTPGQQTSGARRDAYSIIFFDAAASCVLFNDFTSSPDQLLSVVLTHQADGGTNYSEALRFYSKIRAPVMIFLSDGECSVHDESIQNLCRSAIQLGKPLSFHAVSFGPDTSSTYLRRMAQLALEIQNNAPRDLLTPATAQVPSSFTVALDTVRLAETFLVIAESLRKPRGSLMR</sequence>
<accession>A0AAD4LZP7</accession>
<keyword evidence="2" id="KW-1133">Transmembrane helix</keyword>
<evidence type="ECO:0000313" key="5">
    <source>
        <dbReference type="Proteomes" id="UP001203297"/>
    </source>
</evidence>
<reference evidence="4" key="1">
    <citation type="journal article" date="2022" name="New Phytol.">
        <title>Evolutionary transition to the ectomycorrhizal habit in the genomes of a hyperdiverse lineage of mushroom-forming fungi.</title>
        <authorList>
            <person name="Looney B."/>
            <person name="Miyauchi S."/>
            <person name="Morin E."/>
            <person name="Drula E."/>
            <person name="Courty P.E."/>
            <person name="Kohler A."/>
            <person name="Kuo A."/>
            <person name="LaButti K."/>
            <person name="Pangilinan J."/>
            <person name="Lipzen A."/>
            <person name="Riley R."/>
            <person name="Andreopoulos W."/>
            <person name="He G."/>
            <person name="Johnson J."/>
            <person name="Nolan M."/>
            <person name="Tritt A."/>
            <person name="Barry K.W."/>
            <person name="Grigoriev I.V."/>
            <person name="Nagy L.G."/>
            <person name="Hibbett D."/>
            <person name="Henrissat B."/>
            <person name="Matheny P.B."/>
            <person name="Labbe J."/>
            <person name="Martin F.M."/>
        </authorList>
    </citation>
    <scope>NUCLEOTIDE SEQUENCE</scope>
    <source>
        <strain evidence="4">BPL690</strain>
    </source>
</reference>
<protein>
    <recommendedName>
        <fullName evidence="3">VWFA domain-containing protein</fullName>
    </recommendedName>
</protein>
<dbReference type="Proteomes" id="UP001203297">
    <property type="component" value="Unassembled WGS sequence"/>
</dbReference>
<name>A0AAD4LZP7_9AGAM</name>
<feature type="compositionally biased region" description="Basic and acidic residues" evidence="1">
    <location>
        <begin position="1947"/>
        <end position="1960"/>
    </location>
</feature>
<gene>
    <name evidence="4" type="ORF">B0F90DRAFT_1670558</name>
</gene>
<dbReference type="CDD" id="cd00198">
    <property type="entry name" value="vWFA"/>
    <property type="match status" value="1"/>
</dbReference>
<proteinExistence type="predicted"/>
<feature type="region of interest" description="Disordered" evidence="1">
    <location>
        <begin position="1944"/>
        <end position="1967"/>
    </location>
</feature>
<organism evidence="4 5">
    <name type="scientific">Multifurca ochricompacta</name>
    <dbReference type="NCBI Taxonomy" id="376703"/>
    <lineage>
        <taxon>Eukaryota</taxon>
        <taxon>Fungi</taxon>
        <taxon>Dikarya</taxon>
        <taxon>Basidiomycota</taxon>
        <taxon>Agaricomycotina</taxon>
        <taxon>Agaricomycetes</taxon>
        <taxon>Russulales</taxon>
        <taxon>Russulaceae</taxon>
        <taxon>Multifurca</taxon>
    </lineage>
</organism>